<comment type="caution">
    <text evidence="2">The sequence shown here is derived from an EMBL/GenBank/DDBJ whole genome shotgun (WGS) entry which is preliminary data.</text>
</comment>
<gene>
    <name evidence="2" type="ORF">CO2235_U770032</name>
</gene>
<organism evidence="2 3">
    <name type="scientific">Cupriavidus oxalaticus</name>
    <dbReference type="NCBI Taxonomy" id="96344"/>
    <lineage>
        <taxon>Bacteria</taxon>
        <taxon>Pseudomonadati</taxon>
        <taxon>Pseudomonadota</taxon>
        <taxon>Betaproteobacteria</taxon>
        <taxon>Burkholderiales</taxon>
        <taxon>Burkholderiaceae</taxon>
        <taxon>Cupriavidus</taxon>
    </lineage>
</organism>
<dbReference type="EMBL" id="OGUS01000084">
    <property type="protein sequence ID" value="SPC07590.1"/>
    <property type="molecule type" value="Genomic_DNA"/>
</dbReference>
<evidence type="ECO:0000313" key="2">
    <source>
        <dbReference type="EMBL" id="SPC07590.1"/>
    </source>
</evidence>
<dbReference type="Proteomes" id="UP000256862">
    <property type="component" value="Unassembled WGS sequence"/>
</dbReference>
<feature type="compositionally biased region" description="Polar residues" evidence="1">
    <location>
        <begin position="30"/>
        <end position="39"/>
    </location>
</feature>
<proteinExistence type="predicted"/>
<sequence>MIPSACAAFRSTLLNPVQRSATSLVPPRPSASSTVASARSLTKMHTAPWPGGETHCFTVQGGLEVSELMAFRRIRGIEMLTIVGLCAEDGDFHNVSPR</sequence>
<name>A0A375FQJ9_9BURK</name>
<evidence type="ECO:0000313" key="3">
    <source>
        <dbReference type="Proteomes" id="UP000256862"/>
    </source>
</evidence>
<feature type="region of interest" description="Disordered" evidence="1">
    <location>
        <begin position="20"/>
        <end position="39"/>
    </location>
</feature>
<evidence type="ECO:0000256" key="1">
    <source>
        <dbReference type="SAM" id="MobiDB-lite"/>
    </source>
</evidence>
<dbReference type="AlphaFoldDB" id="A0A375FQJ9"/>
<accession>A0A375FQJ9</accession>
<reference evidence="3" key="1">
    <citation type="submission" date="2018-01" db="EMBL/GenBank/DDBJ databases">
        <authorList>
            <person name="Gaut B.S."/>
            <person name="Morton B.R."/>
            <person name="Clegg M.T."/>
            <person name="Duvall M.R."/>
        </authorList>
    </citation>
    <scope>NUCLEOTIDE SEQUENCE [LARGE SCALE GENOMIC DNA]</scope>
</reference>
<protein>
    <submittedName>
        <fullName evidence="2">Uncharacterized protein</fullName>
    </submittedName>
</protein>